<dbReference type="EMBL" id="WNKQ01000024">
    <property type="protein sequence ID" value="KAF5844327.1"/>
    <property type="molecule type" value="Genomic_DNA"/>
</dbReference>
<comment type="caution">
    <text evidence="2">The sequence shown here is derived from an EMBL/GenBank/DDBJ whole genome shotgun (WGS) entry which is preliminary data.</text>
</comment>
<evidence type="ECO:0000313" key="2">
    <source>
        <dbReference type="EMBL" id="KAF5844327.1"/>
    </source>
</evidence>
<evidence type="ECO:0000256" key="1">
    <source>
        <dbReference type="SAM" id="MobiDB-lite"/>
    </source>
</evidence>
<proteinExistence type="predicted"/>
<dbReference type="PANTHER" id="PTHR35179">
    <property type="entry name" value="PROTEIN CBG02620"/>
    <property type="match status" value="1"/>
</dbReference>
<dbReference type="AlphaFoldDB" id="A0A8H5Z854"/>
<organism evidence="2 3">
    <name type="scientific">Cochliobolus sativus</name>
    <name type="common">Common root rot and spot blotch fungus</name>
    <name type="synonym">Bipolaris sorokiniana</name>
    <dbReference type="NCBI Taxonomy" id="45130"/>
    <lineage>
        <taxon>Eukaryota</taxon>
        <taxon>Fungi</taxon>
        <taxon>Dikarya</taxon>
        <taxon>Ascomycota</taxon>
        <taxon>Pezizomycotina</taxon>
        <taxon>Dothideomycetes</taxon>
        <taxon>Pleosporomycetidae</taxon>
        <taxon>Pleosporales</taxon>
        <taxon>Pleosporineae</taxon>
        <taxon>Pleosporaceae</taxon>
        <taxon>Bipolaris</taxon>
    </lineage>
</organism>
<gene>
    <name evidence="2" type="ORF">GGP41_004515</name>
</gene>
<protein>
    <submittedName>
        <fullName evidence="2">Uncharacterized protein</fullName>
    </submittedName>
</protein>
<accession>A0A8H5Z854</accession>
<dbReference type="PANTHER" id="PTHR35179:SF2">
    <property type="entry name" value="START DOMAIN-CONTAINING PROTEIN"/>
    <property type="match status" value="1"/>
</dbReference>
<feature type="compositionally biased region" description="Acidic residues" evidence="1">
    <location>
        <begin position="490"/>
        <end position="512"/>
    </location>
</feature>
<dbReference type="Proteomes" id="UP000624244">
    <property type="component" value="Unassembled WGS sequence"/>
</dbReference>
<feature type="region of interest" description="Disordered" evidence="1">
    <location>
        <begin position="482"/>
        <end position="512"/>
    </location>
</feature>
<evidence type="ECO:0000313" key="3">
    <source>
        <dbReference type="Proteomes" id="UP000624244"/>
    </source>
</evidence>
<reference evidence="2" key="1">
    <citation type="submission" date="2019-11" db="EMBL/GenBank/DDBJ databases">
        <title>Bipolaris sorokiniana Genome sequencing.</title>
        <authorList>
            <person name="Wang H."/>
        </authorList>
    </citation>
    <scope>NUCLEOTIDE SEQUENCE</scope>
</reference>
<sequence>MITDRNNIRKLLRFVDGSSSESFQIQVEIVEGKRALFTRIENETTTVIQSFQGYGRNFEKACTKSATATSGYHRITSFRFGGLKCVVRHETDGYIDDALGQAEAQKQGKTADSLPQLLETLRFADSALTSTPTSTITVKREGKEVNCSSILEIKTRAASKNLDMDETAVQLWISQTPHLAIGYYKNGLFNDVQVQDMAQYVRDWERSNQKLLCSLGYLLNRIIEMVKGSANQVAIVKYDGGMKLEVIASERKKAPSEGVDTKWQGGKQGTEDSKLITEKGEHYKTPTQTNTPSRAKTPITIGNVRYEIDLSRIPRLASLVLNSSESSTHSTEIIHEAIALFDVALKGVETGYRQCFRSMPSDITRYRTLCATYDFLRVDVCKGRTLGEIIKDLKAAQDYDDEYRDKSKARDAAFKLVYSILQDTFQSNDKHKNTIFNAVLFVVSHPRTFKWKTRNAVRTVYESKFVLSVKQRANLDRWHELDSGEQARTDEDDVTTDEGNSDWYDSDYSDCS</sequence>
<name>A0A8H5Z854_COCSA</name>